<evidence type="ECO:0000259" key="3">
    <source>
        <dbReference type="PROSITE" id="PS50021"/>
    </source>
</evidence>
<dbReference type="InterPro" id="IPR036872">
    <property type="entry name" value="CH_dom_sf"/>
</dbReference>
<dbReference type="Pfam" id="PF00098">
    <property type="entry name" value="zf-CCHC"/>
    <property type="match status" value="1"/>
</dbReference>
<dbReference type="SUPFAM" id="SSF47576">
    <property type="entry name" value="Calponin-homology domain, CH-domain"/>
    <property type="match status" value="1"/>
</dbReference>
<evidence type="ECO:0000256" key="1">
    <source>
        <dbReference type="PROSITE-ProRule" id="PRU00047"/>
    </source>
</evidence>
<dbReference type="AlphaFoldDB" id="A0A1A9VTV8"/>
<dbReference type="PROSITE" id="PS50021">
    <property type="entry name" value="CH"/>
    <property type="match status" value="1"/>
</dbReference>
<dbReference type="InterPro" id="IPR050540">
    <property type="entry name" value="F-actin_Monoox_Mical"/>
</dbReference>
<evidence type="ECO:0000313" key="5">
    <source>
        <dbReference type="EnsemblMetazoa" id="GAUT047427-PA"/>
    </source>
</evidence>
<protein>
    <recommendedName>
        <fullName evidence="7">CCHC-type domain-containing protein</fullName>
    </recommendedName>
</protein>
<feature type="coiled-coil region" evidence="2">
    <location>
        <begin position="1"/>
        <end position="32"/>
    </location>
</feature>
<dbReference type="Pfam" id="PF00307">
    <property type="entry name" value="CH"/>
    <property type="match status" value="1"/>
</dbReference>
<dbReference type="PROSITE" id="PS50158">
    <property type="entry name" value="ZF_CCHC"/>
    <property type="match status" value="1"/>
</dbReference>
<proteinExistence type="predicted"/>
<feature type="domain" description="CCHC-type" evidence="4">
    <location>
        <begin position="139"/>
        <end position="154"/>
    </location>
</feature>
<keyword evidence="1" id="KW-0479">Metal-binding</keyword>
<dbReference type="Proteomes" id="UP000078200">
    <property type="component" value="Unassembled WGS sequence"/>
</dbReference>
<evidence type="ECO:0008006" key="7">
    <source>
        <dbReference type="Google" id="ProtNLM"/>
    </source>
</evidence>
<accession>A0A1A9VTV8</accession>
<dbReference type="PANTHER" id="PTHR23167:SF69">
    <property type="entry name" value="FI18193P1"/>
    <property type="match status" value="1"/>
</dbReference>
<reference evidence="5" key="1">
    <citation type="submission" date="2020-05" db="UniProtKB">
        <authorList>
            <consortium name="EnsemblMetazoa"/>
        </authorList>
    </citation>
    <scope>IDENTIFICATION</scope>
    <source>
        <strain evidence="5">TTRI</strain>
    </source>
</reference>
<feature type="domain" description="Calponin-homology (CH)" evidence="3">
    <location>
        <begin position="282"/>
        <end position="351"/>
    </location>
</feature>
<dbReference type="EnsemblMetazoa" id="GAUT047427-RA">
    <property type="protein sequence ID" value="GAUT047427-PA"/>
    <property type="gene ID" value="GAUT047427"/>
</dbReference>
<name>A0A1A9VTV8_GLOAU</name>
<dbReference type="GO" id="GO:0008270">
    <property type="term" value="F:zinc ion binding"/>
    <property type="evidence" value="ECO:0007669"/>
    <property type="project" value="UniProtKB-KW"/>
</dbReference>
<dbReference type="PANTHER" id="PTHR23167">
    <property type="entry name" value="CALPONIN HOMOLOGY DOMAIN-CONTAINING PROTEIN DDB_G0272472-RELATED"/>
    <property type="match status" value="1"/>
</dbReference>
<dbReference type="SUPFAM" id="SSF57756">
    <property type="entry name" value="Retrovirus zinc finger-like domains"/>
    <property type="match status" value="1"/>
</dbReference>
<dbReference type="InterPro" id="IPR036875">
    <property type="entry name" value="Znf_CCHC_sf"/>
</dbReference>
<dbReference type="Gene3D" id="1.10.418.10">
    <property type="entry name" value="Calponin-like domain"/>
    <property type="match status" value="1"/>
</dbReference>
<dbReference type="Gene3D" id="4.10.60.10">
    <property type="entry name" value="Zinc finger, CCHC-type"/>
    <property type="match status" value="1"/>
</dbReference>
<keyword evidence="6" id="KW-1185">Reference proteome</keyword>
<keyword evidence="1" id="KW-0862">Zinc</keyword>
<keyword evidence="2" id="KW-0175">Coiled coil</keyword>
<evidence type="ECO:0000313" key="6">
    <source>
        <dbReference type="Proteomes" id="UP000078200"/>
    </source>
</evidence>
<dbReference type="InterPro" id="IPR001715">
    <property type="entry name" value="CH_dom"/>
</dbReference>
<dbReference type="VEuPathDB" id="VectorBase:GAUT047427"/>
<dbReference type="InterPro" id="IPR001878">
    <property type="entry name" value="Znf_CCHC"/>
</dbReference>
<dbReference type="GO" id="GO:0003676">
    <property type="term" value="F:nucleic acid binding"/>
    <property type="evidence" value="ECO:0007669"/>
    <property type="project" value="InterPro"/>
</dbReference>
<organism evidence="5 6">
    <name type="scientific">Glossina austeni</name>
    <name type="common">Savannah tsetse fly</name>
    <dbReference type="NCBI Taxonomy" id="7395"/>
    <lineage>
        <taxon>Eukaryota</taxon>
        <taxon>Metazoa</taxon>
        <taxon>Ecdysozoa</taxon>
        <taxon>Arthropoda</taxon>
        <taxon>Hexapoda</taxon>
        <taxon>Insecta</taxon>
        <taxon>Pterygota</taxon>
        <taxon>Neoptera</taxon>
        <taxon>Endopterygota</taxon>
        <taxon>Diptera</taxon>
        <taxon>Brachycera</taxon>
        <taxon>Muscomorpha</taxon>
        <taxon>Hippoboscoidea</taxon>
        <taxon>Glossinidae</taxon>
        <taxon>Glossina</taxon>
    </lineage>
</organism>
<sequence>MQFIQQTQQQMQQQIQQQMQQQTQQIESKIHENIQKNQDILQTRIHEAYQQIDGQIVALEGKLSQFDARLNVLEEKVTKFATLRSEVGALKETAAKQQLGVGDSASKVQAPIIDDASSVLCEECPKTQNKNKRPKATVRKCYNCERAGHIARECFLGLYPVIFIFLSMHKVSKEFSDSGRLSEGKDMLQQCGSAIKGHQEHGDLVCIGLKLRVLALCFAKVFSHIRPPCKGTKTYYSYLSKHIASILAIAGAENGERLEEKKNCFGSHERKYPLSMSVKTCGSKRNALLKWYQDKTVGDRKIGITNFSSSWNYGLAFCAILHSYLSDRIPYDTLSPVNKSNFSLAFAAAES</sequence>
<keyword evidence="1" id="KW-0863">Zinc-finger</keyword>
<evidence type="ECO:0000256" key="2">
    <source>
        <dbReference type="SAM" id="Coils"/>
    </source>
</evidence>
<evidence type="ECO:0000259" key="4">
    <source>
        <dbReference type="PROSITE" id="PS50158"/>
    </source>
</evidence>